<organism evidence="2 3">
    <name type="scientific">Burkholderia contaminans</name>
    <dbReference type="NCBI Taxonomy" id="488447"/>
    <lineage>
        <taxon>Bacteria</taxon>
        <taxon>Pseudomonadati</taxon>
        <taxon>Pseudomonadota</taxon>
        <taxon>Betaproteobacteria</taxon>
        <taxon>Burkholderiales</taxon>
        <taxon>Burkholderiaceae</taxon>
        <taxon>Burkholderia</taxon>
        <taxon>Burkholderia cepacia complex</taxon>
    </lineage>
</organism>
<sequence>MPIDPEDYERLLYGVSSKKVRRSRNIRWVIALVAVAIIDFGLLAVDLASHKTSVENANRSGVRSNAVHSVPTWRTLDTSSGTRHLTRAEL</sequence>
<accession>A0A6P2ZNF1</accession>
<dbReference type="AlphaFoldDB" id="A0A6P2ZNF1"/>
<keyword evidence="1" id="KW-1133">Transmembrane helix</keyword>
<proteinExistence type="predicted"/>
<dbReference type="EMBL" id="CABVQT010000011">
    <property type="protein sequence ID" value="VWD36060.1"/>
    <property type="molecule type" value="Genomic_DNA"/>
</dbReference>
<name>A0A6P2ZNF1_9BURK</name>
<dbReference type="Proteomes" id="UP000494182">
    <property type="component" value="Unassembled WGS sequence"/>
</dbReference>
<feature type="transmembrane region" description="Helical" evidence="1">
    <location>
        <begin position="26"/>
        <end position="45"/>
    </location>
</feature>
<evidence type="ECO:0000313" key="3">
    <source>
        <dbReference type="Proteomes" id="UP000494182"/>
    </source>
</evidence>
<evidence type="ECO:0000313" key="2">
    <source>
        <dbReference type="EMBL" id="VWD36060.1"/>
    </source>
</evidence>
<gene>
    <name evidence="2" type="ORF">BCO71171_04291</name>
</gene>
<reference evidence="2 3" key="1">
    <citation type="submission" date="2019-09" db="EMBL/GenBank/DDBJ databases">
        <authorList>
            <person name="Depoorter E."/>
        </authorList>
    </citation>
    <scope>NUCLEOTIDE SEQUENCE [LARGE SCALE GENOMIC DNA]</scope>
    <source>
        <strain evidence="2">R-71171</strain>
    </source>
</reference>
<evidence type="ECO:0000256" key="1">
    <source>
        <dbReference type="SAM" id="Phobius"/>
    </source>
</evidence>
<keyword evidence="1" id="KW-0812">Transmembrane</keyword>
<keyword evidence="1" id="KW-0472">Membrane</keyword>
<protein>
    <submittedName>
        <fullName evidence="2">Uncharacterized protein</fullName>
    </submittedName>
</protein>
<dbReference type="RefSeq" id="WP_174974866.1">
    <property type="nucleotide sequence ID" value="NZ_CABVQT010000011.1"/>
</dbReference>